<dbReference type="NCBIfam" id="NF003814">
    <property type="entry name" value="PRK05406.1-3"/>
    <property type="match status" value="1"/>
</dbReference>
<dbReference type="AlphaFoldDB" id="A0A8S0Y1J9"/>
<keyword evidence="4" id="KW-1185">Reference proteome</keyword>
<comment type="subunit">
    <text evidence="1">Forms a complex composed of PxpA, PxpB and PxpC.</text>
</comment>
<comment type="catalytic activity">
    <reaction evidence="1">
        <text>5-oxo-L-proline + ATP + 2 H2O = L-glutamate + ADP + phosphate + H(+)</text>
        <dbReference type="Rhea" id="RHEA:10348"/>
        <dbReference type="ChEBI" id="CHEBI:15377"/>
        <dbReference type="ChEBI" id="CHEBI:15378"/>
        <dbReference type="ChEBI" id="CHEBI:29985"/>
        <dbReference type="ChEBI" id="CHEBI:30616"/>
        <dbReference type="ChEBI" id="CHEBI:43474"/>
        <dbReference type="ChEBI" id="CHEBI:58402"/>
        <dbReference type="ChEBI" id="CHEBI:456216"/>
        <dbReference type="EC" id="3.5.2.9"/>
    </reaction>
</comment>
<dbReference type="Proteomes" id="UP001071230">
    <property type="component" value="Unassembled WGS sequence"/>
</dbReference>
<keyword evidence="1" id="KW-0378">Hydrolase</keyword>
<gene>
    <name evidence="1" type="primary">pxpA</name>
    <name evidence="2" type="ORF">DEACI_0161</name>
    <name evidence="3" type="ORF">DEACI_2196</name>
</gene>
<dbReference type="GO" id="GO:0017168">
    <property type="term" value="F:5-oxoprolinase (ATP-hydrolyzing) activity"/>
    <property type="evidence" value="ECO:0007669"/>
    <property type="project" value="UniProtKB-UniRule"/>
</dbReference>
<dbReference type="CDD" id="cd10787">
    <property type="entry name" value="LamB_YcsF_like"/>
    <property type="match status" value="1"/>
</dbReference>
<dbReference type="NCBIfam" id="NF003816">
    <property type="entry name" value="PRK05406.1-5"/>
    <property type="match status" value="1"/>
</dbReference>
<dbReference type="EC" id="3.5.2.9" evidence="1"/>
<dbReference type="InterPro" id="IPR005501">
    <property type="entry name" value="LamB/YcsF/PxpA-like"/>
</dbReference>
<dbReference type="Pfam" id="PF03746">
    <property type="entry name" value="LamB_YcsF"/>
    <property type="match status" value="1"/>
</dbReference>
<dbReference type="GO" id="GO:0005524">
    <property type="term" value="F:ATP binding"/>
    <property type="evidence" value="ECO:0007669"/>
    <property type="project" value="UniProtKB-UniRule"/>
</dbReference>
<evidence type="ECO:0000313" key="3">
    <source>
        <dbReference type="EMBL" id="CEJ07730.1"/>
    </source>
</evidence>
<dbReference type="RefSeq" id="WP_240983333.1">
    <property type="nucleotide sequence ID" value="NZ_CDGJ01000065.1"/>
</dbReference>
<keyword evidence="1" id="KW-0067">ATP-binding</keyword>
<dbReference type="HAMAP" id="MF_00691">
    <property type="entry name" value="PxpA"/>
    <property type="match status" value="1"/>
</dbReference>
<proteinExistence type="inferred from homology"/>
<dbReference type="Gene3D" id="3.20.20.370">
    <property type="entry name" value="Glycoside hydrolase/deacetylase"/>
    <property type="match status" value="1"/>
</dbReference>
<sequence>MHVDLNSDLGESFGMFKVGRDEEILRLVSSANIACGFHAGDFSVMHRTIRLAAAGGAALGAHPGLPDLQGFGRRWLGYAPAEVYDLVLYQIGALAALAKGEGLVLRHVKPHGALYNRAAVDPEIAAAVAAAVRDFSPALRLFGPSGSRLIEAGAEAGLATVSEVFADRNYNEDGTLVSRGQPGAMLHDPEEIARRVAGMVKSGKVRSITGQTIALKVETICLHGDEPGALSAAQAIREVLRTAGITVKAW</sequence>
<name>A0A8S0Y1J9_9FIRM</name>
<dbReference type="PANTHER" id="PTHR30292:SF0">
    <property type="entry name" value="5-OXOPROLINASE SUBUNIT A"/>
    <property type="match status" value="1"/>
</dbReference>
<evidence type="ECO:0000313" key="4">
    <source>
        <dbReference type="Proteomes" id="UP001071230"/>
    </source>
</evidence>
<comment type="function">
    <text evidence="1">Catalyzes the cleavage of 5-oxoproline to form L-glutamate coupled to the hydrolysis of ATP to ADP and inorganic phosphate.</text>
</comment>
<dbReference type="SUPFAM" id="SSF88713">
    <property type="entry name" value="Glycoside hydrolase/deacetylase"/>
    <property type="match status" value="1"/>
</dbReference>
<comment type="similarity">
    <text evidence="1">Belongs to the LamB/PxpA family.</text>
</comment>
<dbReference type="GO" id="GO:0005975">
    <property type="term" value="P:carbohydrate metabolic process"/>
    <property type="evidence" value="ECO:0007669"/>
    <property type="project" value="InterPro"/>
</dbReference>
<evidence type="ECO:0000256" key="1">
    <source>
        <dbReference type="HAMAP-Rule" id="MF_00691"/>
    </source>
</evidence>
<keyword evidence="1" id="KW-0547">Nucleotide-binding</keyword>
<dbReference type="EMBL" id="LR746496">
    <property type="protein sequence ID" value="CAA7599535.1"/>
    <property type="molecule type" value="Genomic_DNA"/>
</dbReference>
<protein>
    <recommendedName>
        <fullName evidence="1">5-oxoprolinase subunit A</fullName>
        <shortName evidence="1">5-OPase subunit A</shortName>
        <ecNumber evidence="1">3.5.2.9</ecNumber>
    </recommendedName>
    <alternativeName>
        <fullName evidence="1">5-oxoprolinase (ATP-hydrolyzing) subunit A</fullName>
    </alternativeName>
</protein>
<dbReference type="PANTHER" id="PTHR30292">
    <property type="entry name" value="UNCHARACTERIZED PROTEIN YBGL-RELATED"/>
    <property type="match status" value="1"/>
</dbReference>
<dbReference type="EMBL" id="CDGJ01000065">
    <property type="protein sequence ID" value="CEJ07730.1"/>
    <property type="molecule type" value="Genomic_DNA"/>
</dbReference>
<organism evidence="2">
    <name type="scientific">Acididesulfobacillus acetoxydans</name>
    <dbReference type="NCBI Taxonomy" id="1561005"/>
    <lineage>
        <taxon>Bacteria</taxon>
        <taxon>Bacillati</taxon>
        <taxon>Bacillota</taxon>
        <taxon>Clostridia</taxon>
        <taxon>Eubacteriales</taxon>
        <taxon>Peptococcaceae</taxon>
        <taxon>Acididesulfobacillus</taxon>
    </lineage>
</organism>
<reference evidence="2" key="2">
    <citation type="submission" date="2020-01" db="EMBL/GenBank/DDBJ databases">
        <authorList>
            <person name="Hornung B."/>
        </authorList>
    </citation>
    <scope>NUCLEOTIDE SEQUENCE</scope>
    <source>
        <strain evidence="2">PacBioINE</strain>
    </source>
</reference>
<evidence type="ECO:0000313" key="2">
    <source>
        <dbReference type="EMBL" id="CAA7599535.1"/>
    </source>
</evidence>
<accession>A0A8S0Y1J9</accession>
<dbReference type="Proteomes" id="UP000836597">
    <property type="component" value="Chromosome"/>
</dbReference>
<dbReference type="InterPro" id="IPR011330">
    <property type="entry name" value="Glyco_hydro/deAcase_b/a-brl"/>
</dbReference>
<dbReference type="KEGG" id="aacx:DEACI_0161"/>
<reference evidence="3" key="1">
    <citation type="submission" date="2014-11" db="EMBL/GenBank/DDBJ databases">
        <authorList>
            <person name="Hornung B.V."/>
        </authorList>
    </citation>
    <scope>NUCLEOTIDE SEQUENCE</scope>
    <source>
        <strain evidence="3">INE</strain>
    </source>
</reference>